<reference evidence="3 4" key="1">
    <citation type="submission" date="2019-01" db="EMBL/GenBank/DDBJ databases">
        <authorList>
            <person name="Chen W.-M."/>
        </authorList>
    </citation>
    <scope>NUCLEOTIDE SEQUENCE [LARGE SCALE GENOMIC DNA]</scope>
    <source>
        <strain evidence="3 4">KYPC3</strain>
    </source>
</reference>
<dbReference type="Gene3D" id="3.40.50.80">
    <property type="entry name" value="Nucleotide-binding domain of ferredoxin-NADP reductase (FNR) module"/>
    <property type="match status" value="1"/>
</dbReference>
<dbReference type="InterPro" id="IPR013113">
    <property type="entry name" value="SIP_FAD-bd"/>
</dbReference>
<evidence type="ECO:0000256" key="1">
    <source>
        <dbReference type="ARBA" id="ARBA00035644"/>
    </source>
</evidence>
<organism evidence="3 4">
    <name type="scientific">Rheinheimera riviphila</name>
    <dbReference type="NCBI Taxonomy" id="1834037"/>
    <lineage>
        <taxon>Bacteria</taxon>
        <taxon>Pseudomonadati</taxon>
        <taxon>Pseudomonadota</taxon>
        <taxon>Gammaproteobacteria</taxon>
        <taxon>Chromatiales</taxon>
        <taxon>Chromatiaceae</taxon>
        <taxon>Rheinheimera</taxon>
    </lineage>
</organism>
<dbReference type="InterPro" id="IPR039374">
    <property type="entry name" value="SIP_fam"/>
</dbReference>
<feature type="domain" description="FAD-binding FR-type" evidence="2">
    <location>
        <begin position="21"/>
        <end position="149"/>
    </location>
</feature>
<accession>A0A437QIX2</accession>
<dbReference type="InterPro" id="IPR017938">
    <property type="entry name" value="Riboflavin_synthase-like_b-brl"/>
</dbReference>
<dbReference type="Pfam" id="PF04954">
    <property type="entry name" value="SIP"/>
    <property type="match status" value="1"/>
</dbReference>
<dbReference type="Pfam" id="PF08021">
    <property type="entry name" value="FAD_binding_9"/>
    <property type="match status" value="1"/>
</dbReference>
<dbReference type="PROSITE" id="PS51384">
    <property type="entry name" value="FAD_FR"/>
    <property type="match status" value="1"/>
</dbReference>
<dbReference type="GO" id="GO:0016491">
    <property type="term" value="F:oxidoreductase activity"/>
    <property type="evidence" value="ECO:0007669"/>
    <property type="project" value="InterPro"/>
</dbReference>
<protein>
    <submittedName>
        <fullName evidence="3">Siderophore-interacting protein</fullName>
    </submittedName>
</protein>
<dbReference type="InterPro" id="IPR007037">
    <property type="entry name" value="SIP_rossman_dom"/>
</dbReference>
<dbReference type="SUPFAM" id="SSF63380">
    <property type="entry name" value="Riboflavin synthase domain-like"/>
    <property type="match status" value="1"/>
</dbReference>
<dbReference type="InterPro" id="IPR039261">
    <property type="entry name" value="FNR_nucleotide-bd"/>
</dbReference>
<dbReference type="OrthoDB" id="9814826at2"/>
<name>A0A437QIX2_9GAMM</name>
<proteinExistence type="inferred from homology"/>
<gene>
    <name evidence="3" type="ORF">EOE67_14685</name>
</gene>
<evidence type="ECO:0000313" key="4">
    <source>
        <dbReference type="Proteomes" id="UP000283077"/>
    </source>
</evidence>
<dbReference type="PANTHER" id="PTHR30157">
    <property type="entry name" value="FERRIC REDUCTASE, NADPH-DEPENDENT"/>
    <property type="match status" value="1"/>
</dbReference>
<evidence type="ECO:0000259" key="2">
    <source>
        <dbReference type="PROSITE" id="PS51384"/>
    </source>
</evidence>
<dbReference type="Proteomes" id="UP000283077">
    <property type="component" value="Unassembled WGS sequence"/>
</dbReference>
<keyword evidence="4" id="KW-1185">Reference proteome</keyword>
<dbReference type="CDD" id="cd06193">
    <property type="entry name" value="siderophore_interacting"/>
    <property type="match status" value="1"/>
</dbReference>
<comment type="similarity">
    <text evidence="1">Belongs to the SIP oxidoreductase family.</text>
</comment>
<dbReference type="EMBL" id="SACS01000017">
    <property type="protein sequence ID" value="RVU34492.1"/>
    <property type="molecule type" value="Genomic_DNA"/>
</dbReference>
<evidence type="ECO:0000313" key="3">
    <source>
        <dbReference type="EMBL" id="RVU34492.1"/>
    </source>
</evidence>
<dbReference type="Gene3D" id="2.40.30.10">
    <property type="entry name" value="Translation factors"/>
    <property type="match status" value="1"/>
</dbReference>
<dbReference type="AlphaFoldDB" id="A0A437QIX2"/>
<dbReference type="InterPro" id="IPR017927">
    <property type="entry name" value="FAD-bd_FR_type"/>
</dbReference>
<comment type="caution">
    <text evidence="3">The sequence shown here is derived from an EMBL/GenBank/DDBJ whole genome shotgun (WGS) entry which is preliminary data.</text>
</comment>
<sequence>MEPHMEQLKEQRHRPVPQAPARIRLVQVVQSQPVSANLRRITLTGSALAEPPHYWPACHVKLLLPKPGQLQPLLPVFGEHGPVWPDQALKPDVRTFTVRAHRPELAEVDIDVAIHGDSSPASRFALHCKRGDYCALSLPGGPQPMLPPNLPFLLVGDMTALPAICAMLEQLPADAQGTVFCLVSSHDDIPQLKVPVRVTCHWLVGNYQQTALLIDTVKAAPLPAPGSSIWLAGEEQIVLQLRRYLRHQLPLQREQLYAIPYWRAGLDEAAYEMPRHQVMDDNAPVAGA</sequence>
<dbReference type="PANTHER" id="PTHR30157:SF0">
    <property type="entry name" value="NADPH-DEPENDENT FERRIC-CHELATE REDUCTASE"/>
    <property type="match status" value="1"/>
</dbReference>